<evidence type="ECO:0008006" key="4">
    <source>
        <dbReference type="Google" id="ProtNLM"/>
    </source>
</evidence>
<feature type="transmembrane region" description="Helical" evidence="1">
    <location>
        <begin position="21"/>
        <end position="40"/>
    </location>
</feature>
<evidence type="ECO:0000313" key="2">
    <source>
        <dbReference type="EMBL" id="WGV16575.1"/>
    </source>
</evidence>
<gene>
    <name evidence="2" type="ORF">QF092_01820</name>
</gene>
<evidence type="ECO:0000313" key="3">
    <source>
        <dbReference type="Proteomes" id="UP001230978"/>
    </source>
</evidence>
<keyword evidence="1" id="KW-0812">Transmembrane</keyword>
<dbReference type="Proteomes" id="UP001230978">
    <property type="component" value="Chromosome"/>
</dbReference>
<dbReference type="EMBL" id="CP124535">
    <property type="protein sequence ID" value="WGV16575.1"/>
    <property type="molecule type" value="Genomic_DNA"/>
</dbReference>
<sequence length="56" mass="5875">MPKTLPIARPGIQRPVKAASLGAMSLFLIVYLAILGVMFAPEGFFLSSANPVATAE</sequence>
<dbReference type="RefSeq" id="WP_281467034.1">
    <property type="nucleotide sequence ID" value="NZ_CP124535.1"/>
</dbReference>
<evidence type="ECO:0000256" key="1">
    <source>
        <dbReference type="SAM" id="Phobius"/>
    </source>
</evidence>
<keyword evidence="3" id="KW-1185">Reference proteome</keyword>
<protein>
    <recommendedName>
        <fullName evidence="4">Potassium-transporting ATPase subunit C</fullName>
    </recommendedName>
</protein>
<keyword evidence="1" id="KW-0472">Membrane</keyword>
<keyword evidence="1" id="KW-1133">Transmembrane helix</keyword>
<proteinExistence type="predicted"/>
<accession>A0ABY8Q8L1</accession>
<organism evidence="2 3">
    <name type="scientific">Fuscovulum ytuae</name>
    <dbReference type="NCBI Taxonomy" id="3042299"/>
    <lineage>
        <taxon>Bacteria</taxon>
        <taxon>Pseudomonadati</taxon>
        <taxon>Pseudomonadota</taxon>
        <taxon>Alphaproteobacteria</taxon>
        <taxon>Rhodobacterales</taxon>
        <taxon>Paracoccaceae</taxon>
        <taxon>Fuscovulum</taxon>
    </lineage>
</organism>
<reference evidence="2 3" key="1">
    <citation type="submission" date="2023-04" db="EMBL/GenBank/DDBJ databases">
        <title>YMD61, complete Genome.</title>
        <authorList>
            <person name="Zhang J."/>
        </authorList>
    </citation>
    <scope>NUCLEOTIDE SEQUENCE [LARGE SCALE GENOMIC DNA]</scope>
    <source>
        <strain evidence="2 3">YMD61</strain>
    </source>
</reference>
<name>A0ABY8Q8L1_9RHOB</name>